<evidence type="ECO:0000313" key="18">
    <source>
        <dbReference type="Proteomes" id="UP000316706"/>
    </source>
</evidence>
<keyword evidence="8" id="KW-0067">ATP-binding</keyword>
<dbReference type="Gene3D" id="3.30.450.20">
    <property type="entry name" value="PAS domain"/>
    <property type="match status" value="2"/>
</dbReference>
<comment type="function">
    <text evidence="13">Primarily acts as an independent SigF regulator that is sensitive to the osmosensory signal, mediating the cross talk of PknD with the SigF regulon. Possesses both phosphatase and kinase activities. The kinase domain functions as a classic anti-sigma factor-like kinase to phosphorylate the anti-anti-sigma factor domain at the canonical regulatory site, and the phosphatase domain antagonizes this activity.</text>
</comment>
<dbReference type="InterPro" id="IPR001610">
    <property type="entry name" value="PAC"/>
</dbReference>
<keyword evidence="2" id="KW-0597">Phosphoprotein</keyword>
<evidence type="ECO:0000256" key="11">
    <source>
        <dbReference type="ARBA" id="ARBA00023211"/>
    </source>
</evidence>
<evidence type="ECO:0000256" key="14">
    <source>
        <dbReference type="ARBA" id="ARBA00075117"/>
    </source>
</evidence>
<organism evidence="17 18">
    <name type="scientific">Actinomadura hallensis</name>
    <dbReference type="NCBI Taxonomy" id="337895"/>
    <lineage>
        <taxon>Bacteria</taxon>
        <taxon>Bacillati</taxon>
        <taxon>Actinomycetota</taxon>
        <taxon>Actinomycetes</taxon>
        <taxon>Streptosporangiales</taxon>
        <taxon>Thermomonosporaceae</taxon>
        <taxon>Actinomadura</taxon>
    </lineage>
</organism>
<evidence type="ECO:0000256" key="10">
    <source>
        <dbReference type="ARBA" id="ARBA00022912"/>
    </source>
</evidence>
<keyword evidence="18" id="KW-1185">Reference proteome</keyword>
<protein>
    <recommendedName>
        <fullName evidence="1">protein-serine/threonine phosphatase</fullName>
        <ecNumber evidence="1">3.1.3.16</ecNumber>
    </recommendedName>
    <alternativeName>
        <fullName evidence="15">Protein-serine/threonine phosphatase</fullName>
    </alternativeName>
    <alternativeName>
        <fullName evidence="14">Serine/threonine-protein kinase</fullName>
    </alternativeName>
</protein>
<evidence type="ECO:0000256" key="9">
    <source>
        <dbReference type="ARBA" id="ARBA00022842"/>
    </source>
</evidence>
<dbReference type="GO" id="GO:0016301">
    <property type="term" value="F:kinase activity"/>
    <property type="evidence" value="ECO:0007669"/>
    <property type="project" value="UniProtKB-KW"/>
</dbReference>
<comment type="caution">
    <text evidence="17">The sequence shown here is derived from an EMBL/GenBank/DDBJ whole genome shotgun (WGS) entry which is preliminary data.</text>
</comment>
<dbReference type="SMART" id="SM00086">
    <property type="entry name" value="PAC"/>
    <property type="match status" value="2"/>
</dbReference>
<evidence type="ECO:0000256" key="7">
    <source>
        <dbReference type="ARBA" id="ARBA00022801"/>
    </source>
</evidence>
<name>A0A543INK6_9ACTN</name>
<keyword evidence="5" id="KW-0547">Nucleotide-binding</keyword>
<dbReference type="SMART" id="SM00091">
    <property type="entry name" value="PAS"/>
    <property type="match status" value="2"/>
</dbReference>
<dbReference type="Pfam" id="PF08447">
    <property type="entry name" value="PAS_3"/>
    <property type="match status" value="1"/>
</dbReference>
<evidence type="ECO:0000256" key="4">
    <source>
        <dbReference type="ARBA" id="ARBA00022723"/>
    </source>
</evidence>
<dbReference type="GO" id="GO:0046872">
    <property type="term" value="F:metal ion binding"/>
    <property type="evidence" value="ECO:0007669"/>
    <property type="project" value="UniProtKB-KW"/>
</dbReference>
<evidence type="ECO:0000256" key="1">
    <source>
        <dbReference type="ARBA" id="ARBA00013081"/>
    </source>
</evidence>
<accession>A0A543INK6</accession>
<keyword evidence="9" id="KW-0460">Magnesium</keyword>
<sequence length="681" mass="74887">MDGGDRSGSGLTFEVLELAPVGVAVTRGHDHRLVYTNQAYRSLFGDLPLGVPIRQEFAGPTGEDPFQLFDQVMKSGEPVLVTEVPEDRTVRTPTGQDRFFTYSLSRVAFHDGVHGVLAMVLDVTEQVAAARRIGAIADERIRIMRRYESLVQASAQIVWVSDAEGDVIEPSPQWERVTGQSWEEFRGDGWLQVVHPDDREPTLESWSRALEQVPDVWENVYRLRTVDDGYRHFQTRAVPILEEGRVVEWVAMCTDIEEQWDRQRRQRLLARANDAMVTGMSLEQTLGALAEVIVPELADGCGVHLIVDLAEGPAGAVPLTVERVAAVVGPGLPPLQRLKRQRVKREGSFAQAVREARPILRTFPPGSPPDDLGPSSTQAWLRESRANSTLVLPVTIDGTVTAVVTASTCGERPPIEQSDIDLLQQTFENAHDALHNLVRYQRARQVAVAMQHSLLAEPPRVPGLEIAVRYRPSLSAADVGGDWYDSFVLPDGATVLAIGDVAGHDLRAAVTMGQLRNMLRSLLVDRQGPPGEILTRLNFAVETLHREETATCVLARVEHHDDGHELHYAVAGHPPPLLVTHDSEGRFLESAANPLLGVPHPQTLDSAREPLPPLSTLLLYTDGLVERPGEDLGDGLARLCDHATAQARAPLDHFCDELLSRMPISEADDIAMIAMRLTGTP</sequence>
<dbReference type="InterPro" id="IPR013656">
    <property type="entry name" value="PAS_4"/>
</dbReference>
<dbReference type="InterPro" id="IPR013655">
    <property type="entry name" value="PAS_fold_3"/>
</dbReference>
<dbReference type="InterPro" id="IPR036457">
    <property type="entry name" value="PPM-type-like_dom_sf"/>
</dbReference>
<keyword evidence="6" id="KW-0418">Kinase</keyword>
<dbReference type="InterPro" id="IPR029016">
    <property type="entry name" value="GAF-like_dom_sf"/>
</dbReference>
<evidence type="ECO:0000256" key="6">
    <source>
        <dbReference type="ARBA" id="ARBA00022777"/>
    </source>
</evidence>
<evidence type="ECO:0000256" key="15">
    <source>
        <dbReference type="ARBA" id="ARBA00081350"/>
    </source>
</evidence>
<dbReference type="SUPFAM" id="SSF55785">
    <property type="entry name" value="PYP-like sensor domain (PAS domain)"/>
    <property type="match status" value="2"/>
</dbReference>
<dbReference type="GO" id="GO:0005524">
    <property type="term" value="F:ATP binding"/>
    <property type="evidence" value="ECO:0007669"/>
    <property type="project" value="UniProtKB-KW"/>
</dbReference>
<proteinExistence type="predicted"/>
<dbReference type="OrthoDB" id="118142at2"/>
<dbReference type="NCBIfam" id="TIGR00229">
    <property type="entry name" value="sensory_box"/>
    <property type="match status" value="1"/>
</dbReference>
<keyword evidence="7" id="KW-0378">Hydrolase</keyword>
<evidence type="ECO:0000256" key="13">
    <source>
        <dbReference type="ARBA" id="ARBA00056274"/>
    </source>
</evidence>
<evidence type="ECO:0000313" key="17">
    <source>
        <dbReference type="EMBL" id="TQM72174.1"/>
    </source>
</evidence>
<dbReference type="EMBL" id="VFPO01000001">
    <property type="protein sequence ID" value="TQM72174.1"/>
    <property type="molecule type" value="Genomic_DNA"/>
</dbReference>
<dbReference type="CDD" id="cd00130">
    <property type="entry name" value="PAS"/>
    <property type="match status" value="1"/>
</dbReference>
<dbReference type="Gene3D" id="3.60.40.10">
    <property type="entry name" value="PPM-type phosphatase domain"/>
    <property type="match status" value="1"/>
</dbReference>
<keyword evidence="3" id="KW-0808">Transferase</keyword>
<evidence type="ECO:0000256" key="3">
    <source>
        <dbReference type="ARBA" id="ARBA00022679"/>
    </source>
</evidence>
<feature type="domain" description="PAS" evidence="16">
    <location>
        <begin position="143"/>
        <end position="213"/>
    </location>
</feature>
<dbReference type="InterPro" id="IPR052016">
    <property type="entry name" value="Bact_Sigma-Reg"/>
</dbReference>
<dbReference type="Gene3D" id="3.30.450.40">
    <property type="match status" value="1"/>
</dbReference>
<dbReference type="Pfam" id="PF08448">
    <property type="entry name" value="PAS_4"/>
    <property type="match status" value="1"/>
</dbReference>
<dbReference type="PANTHER" id="PTHR43156">
    <property type="entry name" value="STAGE II SPORULATION PROTEIN E-RELATED"/>
    <property type="match status" value="1"/>
</dbReference>
<evidence type="ECO:0000259" key="16">
    <source>
        <dbReference type="PROSITE" id="PS50112"/>
    </source>
</evidence>
<dbReference type="InterPro" id="IPR035965">
    <property type="entry name" value="PAS-like_dom_sf"/>
</dbReference>
<dbReference type="Pfam" id="PF07228">
    <property type="entry name" value="SpoIIE"/>
    <property type="match status" value="1"/>
</dbReference>
<dbReference type="InterPro" id="IPR000014">
    <property type="entry name" value="PAS"/>
</dbReference>
<dbReference type="InterPro" id="IPR001932">
    <property type="entry name" value="PPM-type_phosphatase-like_dom"/>
</dbReference>
<dbReference type="PROSITE" id="PS50112">
    <property type="entry name" value="PAS"/>
    <property type="match status" value="1"/>
</dbReference>
<dbReference type="FunFam" id="3.60.40.10:FF:000005">
    <property type="entry name" value="Serine/threonine protein phosphatase"/>
    <property type="match status" value="1"/>
</dbReference>
<gene>
    <name evidence="17" type="ORF">FHX41_5965</name>
</gene>
<keyword evidence="4" id="KW-0479">Metal-binding</keyword>
<evidence type="ECO:0000256" key="12">
    <source>
        <dbReference type="ARBA" id="ARBA00047761"/>
    </source>
</evidence>
<dbReference type="FunFam" id="3.30.450.20:FF:000099">
    <property type="entry name" value="Sensory box sensor histidine kinase"/>
    <property type="match status" value="1"/>
</dbReference>
<dbReference type="EC" id="3.1.3.16" evidence="1"/>
<dbReference type="SUPFAM" id="SSF81606">
    <property type="entry name" value="PP2C-like"/>
    <property type="match status" value="1"/>
</dbReference>
<dbReference type="AlphaFoldDB" id="A0A543INK6"/>
<reference evidence="17 18" key="1">
    <citation type="submission" date="2019-06" db="EMBL/GenBank/DDBJ databases">
        <title>Sequencing the genomes of 1000 actinobacteria strains.</title>
        <authorList>
            <person name="Klenk H.-P."/>
        </authorList>
    </citation>
    <scope>NUCLEOTIDE SEQUENCE [LARGE SCALE GENOMIC DNA]</scope>
    <source>
        <strain evidence="17 18">DSM 45043</strain>
    </source>
</reference>
<evidence type="ECO:0000256" key="2">
    <source>
        <dbReference type="ARBA" id="ARBA00022553"/>
    </source>
</evidence>
<comment type="catalytic activity">
    <reaction evidence="12">
        <text>O-phospho-L-seryl-[protein] + H2O = L-seryl-[protein] + phosphate</text>
        <dbReference type="Rhea" id="RHEA:20629"/>
        <dbReference type="Rhea" id="RHEA-COMP:9863"/>
        <dbReference type="Rhea" id="RHEA-COMP:11604"/>
        <dbReference type="ChEBI" id="CHEBI:15377"/>
        <dbReference type="ChEBI" id="CHEBI:29999"/>
        <dbReference type="ChEBI" id="CHEBI:43474"/>
        <dbReference type="ChEBI" id="CHEBI:83421"/>
        <dbReference type="EC" id="3.1.3.16"/>
    </reaction>
</comment>
<dbReference type="GO" id="GO:0004722">
    <property type="term" value="F:protein serine/threonine phosphatase activity"/>
    <property type="evidence" value="ECO:0007669"/>
    <property type="project" value="UniProtKB-EC"/>
</dbReference>
<dbReference type="RefSeq" id="WP_141973687.1">
    <property type="nucleotide sequence ID" value="NZ_VFPO01000001.1"/>
</dbReference>
<evidence type="ECO:0000256" key="5">
    <source>
        <dbReference type="ARBA" id="ARBA00022741"/>
    </source>
</evidence>
<dbReference type="PANTHER" id="PTHR43156:SF2">
    <property type="entry name" value="STAGE II SPORULATION PROTEIN E"/>
    <property type="match status" value="1"/>
</dbReference>
<dbReference type="SMART" id="SM00331">
    <property type="entry name" value="PP2C_SIG"/>
    <property type="match status" value="1"/>
</dbReference>
<keyword evidence="10" id="KW-0904">Protein phosphatase</keyword>
<keyword evidence="11" id="KW-0464">Manganese</keyword>
<evidence type="ECO:0000256" key="8">
    <source>
        <dbReference type="ARBA" id="ARBA00022840"/>
    </source>
</evidence>
<dbReference type="SUPFAM" id="SSF55781">
    <property type="entry name" value="GAF domain-like"/>
    <property type="match status" value="1"/>
</dbReference>
<dbReference type="Proteomes" id="UP000316706">
    <property type="component" value="Unassembled WGS sequence"/>
</dbReference>